<comment type="caution">
    <text evidence="3">The sequence shown here is derived from an EMBL/GenBank/DDBJ whole genome shotgun (WGS) entry which is preliminary data.</text>
</comment>
<feature type="signal peptide" evidence="2">
    <location>
        <begin position="1"/>
        <end position="21"/>
    </location>
</feature>
<feature type="region of interest" description="Disordered" evidence="1">
    <location>
        <begin position="77"/>
        <end position="99"/>
    </location>
</feature>
<proteinExistence type="predicted"/>
<organism evidence="3 4">
    <name type="scientific">Stylophora pistillata</name>
    <name type="common">Smooth cauliflower coral</name>
    <dbReference type="NCBI Taxonomy" id="50429"/>
    <lineage>
        <taxon>Eukaryota</taxon>
        <taxon>Metazoa</taxon>
        <taxon>Cnidaria</taxon>
        <taxon>Anthozoa</taxon>
        <taxon>Hexacorallia</taxon>
        <taxon>Scleractinia</taxon>
        <taxon>Astrocoeniina</taxon>
        <taxon>Pocilloporidae</taxon>
        <taxon>Stylophora</taxon>
    </lineage>
</organism>
<dbReference type="AlphaFoldDB" id="A0A2B4SSV5"/>
<reference evidence="4" key="1">
    <citation type="journal article" date="2017" name="bioRxiv">
        <title>Comparative analysis of the genomes of Stylophora pistillata and Acropora digitifera provides evidence for extensive differences between species of corals.</title>
        <authorList>
            <person name="Voolstra C.R."/>
            <person name="Li Y."/>
            <person name="Liew Y.J."/>
            <person name="Baumgarten S."/>
            <person name="Zoccola D."/>
            <person name="Flot J.-F."/>
            <person name="Tambutte S."/>
            <person name="Allemand D."/>
            <person name="Aranda M."/>
        </authorList>
    </citation>
    <scope>NUCLEOTIDE SEQUENCE [LARGE SCALE GENOMIC DNA]</scope>
</reference>
<gene>
    <name evidence="3" type="ORF">AWC38_SpisGene3186</name>
</gene>
<evidence type="ECO:0000313" key="4">
    <source>
        <dbReference type="Proteomes" id="UP000225706"/>
    </source>
</evidence>
<evidence type="ECO:0000256" key="2">
    <source>
        <dbReference type="SAM" id="SignalP"/>
    </source>
</evidence>
<evidence type="ECO:0000313" key="3">
    <source>
        <dbReference type="EMBL" id="PFX31980.1"/>
    </source>
</evidence>
<feature type="chain" id="PRO_5013355745" evidence="2">
    <location>
        <begin position="22"/>
        <end position="99"/>
    </location>
</feature>
<accession>A0A2B4SSV5</accession>
<dbReference type="EMBL" id="LSMT01000029">
    <property type="protein sequence ID" value="PFX31980.1"/>
    <property type="molecule type" value="Genomic_DNA"/>
</dbReference>
<name>A0A2B4SSV5_STYPI</name>
<evidence type="ECO:0000256" key="1">
    <source>
        <dbReference type="SAM" id="MobiDB-lite"/>
    </source>
</evidence>
<sequence length="99" mass="11877">MKTLFVLPLATMVLFLVTSLGEEYERFKDFEDESQDYVTDRVKEWRQRQQLRSMFDPNCLVWTRRNSNCFNGKKRNYDSRQGRLGSTDNSALEQADYYE</sequence>
<keyword evidence="2" id="KW-0732">Signal</keyword>
<protein>
    <submittedName>
        <fullName evidence="3">Uncharacterized protein</fullName>
    </submittedName>
</protein>
<dbReference type="Proteomes" id="UP000225706">
    <property type="component" value="Unassembled WGS sequence"/>
</dbReference>
<keyword evidence="4" id="KW-1185">Reference proteome</keyword>